<dbReference type="InterPro" id="IPR008979">
    <property type="entry name" value="Galactose-bd-like_sf"/>
</dbReference>
<evidence type="ECO:0000313" key="8">
    <source>
        <dbReference type="EMBL" id="SFB89294.1"/>
    </source>
</evidence>
<dbReference type="GO" id="GO:0006680">
    <property type="term" value="P:glucosylceramide catabolic process"/>
    <property type="evidence" value="ECO:0007669"/>
    <property type="project" value="TreeGrafter"/>
</dbReference>
<evidence type="ECO:0000256" key="2">
    <source>
        <dbReference type="ARBA" id="ARBA00022729"/>
    </source>
</evidence>
<dbReference type="RefSeq" id="WP_091120391.1">
    <property type="nucleotide sequence ID" value="NZ_FOLB01000002.1"/>
</dbReference>
<proteinExistence type="inferred from homology"/>
<evidence type="ECO:0000256" key="3">
    <source>
        <dbReference type="ARBA" id="ARBA00022801"/>
    </source>
</evidence>
<name>A0A1I1EQA3_9ACTN</name>
<dbReference type="Proteomes" id="UP000198832">
    <property type="component" value="Unassembled WGS sequence"/>
</dbReference>
<protein>
    <submittedName>
        <fullName evidence="8">Glucosylceramidase</fullName>
    </submittedName>
</protein>
<reference evidence="8 9" key="1">
    <citation type="submission" date="2016-10" db="EMBL/GenBank/DDBJ databases">
        <authorList>
            <person name="de Groot N.N."/>
        </authorList>
    </citation>
    <scope>NUCLEOTIDE SEQUENCE [LARGE SCALE GENOMIC DNA]</scope>
    <source>
        <strain evidence="8 9">CGMCC 1.7056</strain>
    </source>
</reference>
<evidence type="ECO:0000256" key="1">
    <source>
        <dbReference type="ARBA" id="ARBA00005382"/>
    </source>
</evidence>
<dbReference type="Pfam" id="PF00754">
    <property type="entry name" value="F5_F8_type_C"/>
    <property type="match status" value="1"/>
</dbReference>
<evidence type="ECO:0000256" key="6">
    <source>
        <dbReference type="SAM" id="SignalP"/>
    </source>
</evidence>
<dbReference type="InterPro" id="IPR033452">
    <property type="entry name" value="GH30_C"/>
</dbReference>
<dbReference type="InterPro" id="IPR013780">
    <property type="entry name" value="Glyco_hydro_b"/>
</dbReference>
<dbReference type="SUPFAM" id="SSF51011">
    <property type="entry name" value="Glycosyl hydrolase domain"/>
    <property type="match status" value="1"/>
</dbReference>
<evidence type="ECO:0000313" key="9">
    <source>
        <dbReference type="Proteomes" id="UP000198832"/>
    </source>
</evidence>
<dbReference type="EMBL" id="FOLB01000002">
    <property type="protein sequence ID" value="SFB89294.1"/>
    <property type="molecule type" value="Genomic_DNA"/>
</dbReference>
<evidence type="ECO:0000256" key="4">
    <source>
        <dbReference type="RuleBase" id="RU361188"/>
    </source>
</evidence>
<keyword evidence="2 6" id="KW-0732">Signal</keyword>
<dbReference type="InterPro" id="IPR000421">
    <property type="entry name" value="FA58C"/>
</dbReference>
<dbReference type="InterPro" id="IPR033453">
    <property type="entry name" value="Glyco_hydro_30_TIM-barrel"/>
</dbReference>
<accession>A0A1I1EQA3</accession>
<feature type="region of interest" description="Disordered" evidence="5">
    <location>
        <begin position="36"/>
        <end position="61"/>
    </location>
</feature>
<dbReference type="Pfam" id="PF17189">
    <property type="entry name" value="Glyco_hydro_30C"/>
    <property type="match status" value="1"/>
</dbReference>
<evidence type="ECO:0000259" key="7">
    <source>
        <dbReference type="PROSITE" id="PS50022"/>
    </source>
</evidence>
<dbReference type="STRING" id="574651.SAMN04487968_102186"/>
<dbReference type="SUPFAM" id="SSF51445">
    <property type="entry name" value="(Trans)glycosidases"/>
    <property type="match status" value="1"/>
</dbReference>
<keyword evidence="3 4" id="KW-0378">Hydrolase</keyword>
<keyword evidence="4" id="KW-0326">Glycosidase</keyword>
<dbReference type="GO" id="GO:0016020">
    <property type="term" value="C:membrane"/>
    <property type="evidence" value="ECO:0007669"/>
    <property type="project" value="GOC"/>
</dbReference>
<feature type="signal peptide" evidence="6">
    <location>
        <begin position="1"/>
        <end position="25"/>
    </location>
</feature>
<evidence type="ECO:0000256" key="5">
    <source>
        <dbReference type="SAM" id="MobiDB-lite"/>
    </source>
</evidence>
<comment type="similarity">
    <text evidence="1 4">Belongs to the glycosyl hydrolase 30 family.</text>
</comment>
<dbReference type="Gene3D" id="2.60.40.1180">
    <property type="entry name" value="Golgi alpha-mannosidase II"/>
    <property type="match status" value="1"/>
</dbReference>
<dbReference type="Gene3D" id="3.20.20.80">
    <property type="entry name" value="Glycosidases"/>
    <property type="match status" value="1"/>
</dbReference>
<gene>
    <name evidence="8" type="ORF">SAMN04487968_102186</name>
</gene>
<dbReference type="PANTHER" id="PTHR11069">
    <property type="entry name" value="GLUCOSYLCERAMIDASE"/>
    <property type="match status" value="1"/>
</dbReference>
<dbReference type="InterPro" id="IPR017853">
    <property type="entry name" value="GH"/>
</dbReference>
<dbReference type="AlphaFoldDB" id="A0A1I1EQA3"/>
<dbReference type="OrthoDB" id="251941at2"/>
<dbReference type="PROSITE" id="PS50022">
    <property type="entry name" value="FA58C_3"/>
    <property type="match status" value="1"/>
</dbReference>
<sequence>MNSRTRRIAAVGAALATTTALTTLAALTPATATSTAQAGAAHTGHARHGGHGGRPSGSVSVWMTTPDGAQRLAPQDPITFEDGDSALTTITVESTQTYQRMVGFGGALTDSSAAVLDELTPAARAEAMRSLFSRDDGIGVSFLRQPIGSSDFTAAGEHYTYDDVPAGETDFALRHFSIGHDEAQILPLLRLARRLNPTLSIVASPWSPPAWMKTGDSLVGGRLIDDPRIYRAYARYLARFVRAYTRAGVPIDYLTVQNEPQNRTPSGYPGTDMPVRQEAAVIERLGPLLQRVSPRTKILGYDHNWSEHPDDVADTPPGEDPETDYPYRLLRSPAARWVAGTAYHCYAGDPSAQTALHDAFPRKDVFFTECSGSHGATDTPEQYFRGTLTWHARTITVGVTRNWARTISDWNLVLHHDGGPHLGGCETCTGLLDVAPDGSVSRNAEYYTIGHLSKFVDKGAVRIGSTSFGTTGWNGQIMDVAFRNPDGSTVLVVHNENDDPRSFAVSVDGRGGDRSFGYTLPGGALATFTWPASAAGHGRTLRPVPLDSATATATSDAAEAGLAVDADGSTRWSSGAAQSPGQSITVDLGRRTLFRRVAIDAGDNLGDYPRGWAVAVSDDGVTWRDVASGAGTGQLVDADVHPTRARFVRVTQTGSSGSWWSVADLRLYR</sequence>
<dbReference type="Pfam" id="PF02055">
    <property type="entry name" value="Glyco_hydro_30"/>
    <property type="match status" value="1"/>
</dbReference>
<dbReference type="InterPro" id="IPR001139">
    <property type="entry name" value="Glyco_hydro_30"/>
</dbReference>
<dbReference type="Gene3D" id="2.60.120.260">
    <property type="entry name" value="Galactose-binding domain-like"/>
    <property type="match status" value="1"/>
</dbReference>
<organism evidence="8 9">
    <name type="scientific">Nocardioides terrae</name>
    <dbReference type="NCBI Taxonomy" id="574651"/>
    <lineage>
        <taxon>Bacteria</taxon>
        <taxon>Bacillati</taxon>
        <taxon>Actinomycetota</taxon>
        <taxon>Actinomycetes</taxon>
        <taxon>Propionibacteriales</taxon>
        <taxon>Nocardioidaceae</taxon>
        <taxon>Nocardioides</taxon>
    </lineage>
</organism>
<dbReference type="PANTHER" id="PTHR11069:SF23">
    <property type="entry name" value="LYSOSOMAL ACID GLUCOSYLCERAMIDASE"/>
    <property type="match status" value="1"/>
</dbReference>
<dbReference type="SUPFAM" id="SSF49785">
    <property type="entry name" value="Galactose-binding domain-like"/>
    <property type="match status" value="1"/>
</dbReference>
<feature type="domain" description="F5/8 type C" evidence="7">
    <location>
        <begin position="532"/>
        <end position="669"/>
    </location>
</feature>
<dbReference type="GO" id="GO:0004348">
    <property type="term" value="F:glucosylceramidase activity"/>
    <property type="evidence" value="ECO:0007669"/>
    <property type="project" value="InterPro"/>
</dbReference>
<keyword evidence="9" id="KW-1185">Reference proteome</keyword>
<feature type="chain" id="PRO_5039169364" evidence="6">
    <location>
        <begin position="26"/>
        <end position="669"/>
    </location>
</feature>
<dbReference type="PRINTS" id="PR00843">
    <property type="entry name" value="GLHYDRLASE30"/>
</dbReference>